<feature type="region of interest" description="Disordered" evidence="1">
    <location>
        <begin position="439"/>
        <end position="487"/>
    </location>
</feature>
<dbReference type="OrthoDB" id="3363286at2759"/>
<feature type="compositionally biased region" description="Basic and acidic residues" evidence="1">
    <location>
        <begin position="140"/>
        <end position="153"/>
    </location>
</feature>
<dbReference type="RefSeq" id="XP_025379535.1">
    <property type="nucleotide sequence ID" value="XM_025521362.1"/>
</dbReference>
<name>A0A316YSG8_9BASI</name>
<feature type="compositionally biased region" description="Basic and acidic residues" evidence="1">
    <location>
        <begin position="448"/>
        <end position="487"/>
    </location>
</feature>
<keyword evidence="3" id="KW-1185">Reference proteome</keyword>
<evidence type="ECO:0000313" key="2">
    <source>
        <dbReference type="EMBL" id="PWN92337.1"/>
    </source>
</evidence>
<sequence>MLRGVSPWVHAALVSTGLGAGRGPKSVASRVQTLARRRSSSYSDGPKSSVPVDKNGETLARKQVNALSYDLESDALTKMLATPLRRCGVTHAVLPKALMFQLRPDRRLSSDPEKVMTVPLVSLRPGKVGKEVADADGDIDGEHQGSKAEEAKPEPSSFASVQEPEQQPAIQADLPPKLYKQRTAQRRRAHRRALIRRRGKELLQAVRMAKHRCATCQPQHRPKYAAEYERLQEAYAAYKRGPVLGAGLPRASKLTPHGIVWPEGDDKWMPFQRKEKTVWIALDQAIVRDAVTRKRIGKRFEFVSSVSPTGEELCETVGRQLRKRVLQEARFLRWRVTSARELETTALHGSTAIVRRMKALGAERLAYRSGRLHGEVDEYAAFIDFGGQLQRDRTATRGVLDFSAKGLFGSDHEAEEERGELVKELGEIAAVWNKRIRREKKKQQQQQQRDESVEAPDSSKCKNRKAEGLEEGIQKNKEAEENSKRGERVHVVRRHPWTTDLVASLWRLQKWNESAGADAVERGLSSGPPKAAVRRGDKDKGGVDEDREESDSV</sequence>
<feature type="region of interest" description="Disordered" evidence="1">
    <location>
        <begin position="516"/>
        <end position="553"/>
    </location>
</feature>
<dbReference type="GeneID" id="37043278"/>
<feature type="compositionally biased region" description="Polar residues" evidence="1">
    <location>
        <begin position="157"/>
        <end position="169"/>
    </location>
</feature>
<accession>A0A316YSG8</accession>
<reference evidence="2" key="1">
    <citation type="journal article" date="2018" name="Mol. Biol. Evol.">
        <title>Broad Genomic Sampling Reveals a Smut Pathogenic Ancestry of the Fungal Clade Ustilaginomycotina.</title>
        <authorList>
            <person name="Kijpornyongpan T."/>
            <person name="Mondo S.J."/>
            <person name="Barry K."/>
            <person name="Sandor L."/>
            <person name="Lee J."/>
            <person name="Lipzen A."/>
            <person name="Pangilinan J."/>
            <person name="LaButti K."/>
            <person name="Hainaut M."/>
            <person name="Henrissat B."/>
            <person name="Grigoriev I.V."/>
            <person name="Spatafora J.W."/>
            <person name="Aime M.C."/>
        </authorList>
    </citation>
    <scope>NUCLEOTIDE SEQUENCE [LARGE SCALE GENOMIC DNA]</scope>
    <source>
        <strain evidence="2">MCA 4198</strain>
    </source>
</reference>
<proteinExistence type="predicted"/>
<dbReference type="Proteomes" id="UP000245768">
    <property type="component" value="Unassembled WGS sequence"/>
</dbReference>
<feature type="region of interest" description="Disordered" evidence="1">
    <location>
        <begin position="35"/>
        <end position="55"/>
    </location>
</feature>
<evidence type="ECO:0000313" key="3">
    <source>
        <dbReference type="Proteomes" id="UP000245768"/>
    </source>
</evidence>
<protein>
    <submittedName>
        <fullName evidence="2">Uncharacterized protein</fullName>
    </submittedName>
</protein>
<dbReference type="EMBL" id="KZ819635">
    <property type="protein sequence ID" value="PWN92337.1"/>
    <property type="molecule type" value="Genomic_DNA"/>
</dbReference>
<dbReference type="InParanoid" id="A0A316YSG8"/>
<organism evidence="2 3">
    <name type="scientific">Acaromyces ingoldii</name>
    <dbReference type="NCBI Taxonomy" id="215250"/>
    <lineage>
        <taxon>Eukaryota</taxon>
        <taxon>Fungi</taxon>
        <taxon>Dikarya</taxon>
        <taxon>Basidiomycota</taxon>
        <taxon>Ustilaginomycotina</taxon>
        <taxon>Exobasidiomycetes</taxon>
        <taxon>Exobasidiales</taxon>
        <taxon>Cryptobasidiaceae</taxon>
        <taxon>Acaromyces</taxon>
    </lineage>
</organism>
<gene>
    <name evidence="2" type="ORF">FA10DRAFT_266116</name>
</gene>
<evidence type="ECO:0000256" key="1">
    <source>
        <dbReference type="SAM" id="MobiDB-lite"/>
    </source>
</evidence>
<feature type="region of interest" description="Disordered" evidence="1">
    <location>
        <begin position="129"/>
        <end position="187"/>
    </location>
</feature>
<feature type="compositionally biased region" description="Basic and acidic residues" evidence="1">
    <location>
        <begin position="534"/>
        <end position="544"/>
    </location>
</feature>
<dbReference type="AlphaFoldDB" id="A0A316YSG8"/>